<dbReference type="Gene3D" id="3.30.1360.170">
    <property type="match status" value="2"/>
</dbReference>
<dbReference type="EMBL" id="PP965496">
    <property type="protein sequence ID" value="XCO00210.1"/>
    <property type="molecule type" value="Genomic_DNA"/>
</dbReference>
<proteinExistence type="predicted"/>
<sequence length="327" mass="38563">MFLVLQKAFVLWKNLNLINYLIIVNKMKLIKPSFEILEQGFSIDAIYKHIELCGRTCYKSADKITKDSATPFVNRMIDNKHYAMLEHGTVYLKIPYDILHRMIHPGLCSKYINNPYTRCSKLQESIDSLGYFNQSLMTYLLVTTNLRVIIENGWEKDLEYICKPHPNHIKRYTVKFISNIHFYKDLTRHRTMSYAIESTRFCNYSKNKFGGELTFIQPCWLNEEYVPGEYNRSEQFIMFTEMLENVESTYNFMINSGWQAQQAATLLPQATKAEIIVTGFIEDWKHIFNLRAIGTTGKPHPQMLELMVPLMKEFIKRKYLNDYDESN</sequence>
<dbReference type="InterPro" id="IPR003669">
    <property type="entry name" value="Thymidylate_synthase_ThyX"/>
</dbReference>
<dbReference type="PANTHER" id="PTHR34934">
    <property type="entry name" value="FLAVIN-DEPENDENT THYMIDYLATE SYNTHASE"/>
    <property type="match status" value="1"/>
</dbReference>
<dbReference type="CDD" id="cd20175">
    <property type="entry name" value="ThyX"/>
    <property type="match status" value="1"/>
</dbReference>
<dbReference type="GO" id="GO:0050660">
    <property type="term" value="F:flavin adenine dinucleotide binding"/>
    <property type="evidence" value="ECO:0007669"/>
    <property type="project" value="InterPro"/>
</dbReference>
<evidence type="ECO:0000313" key="1">
    <source>
        <dbReference type="EMBL" id="XCO00210.1"/>
    </source>
</evidence>
<dbReference type="GO" id="GO:0070402">
    <property type="term" value="F:NADPH binding"/>
    <property type="evidence" value="ECO:0007669"/>
    <property type="project" value="TreeGrafter"/>
</dbReference>
<protein>
    <submittedName>
        <fullName evidence="1">ThyX</fullName>
    </submittedName>
</protein>
<dbReference type="GO" id="GO:0004799">
    <property type="term" value="F:thymidylate synthase activity"/>
    <property type="evidence" value="ECO:0007669"/>
    <property type="project" value="TreeGrafter"/>
</dbReference>
<dbReference type="GO" id="GO:0050797">
    <property type="term" value="F:thymidylate synthase (FAD) activity"/>
    <property type="evidence" value="ECO:0007669"/>
    <property type="project" value="InterPro"/>
</dbReference>
<dbReference type="GO" id="GO:0006231">
    <property type="term" value="P:dTMP biosynthetic process"/>
    <property type="evidence" value="ECO:0007669"/>
    <property type="project" value="InterPro"/>
</dbReference>
<dbReference type="PROSITE" id="PS51331">
    <property type="entry name" value="THYX"/>
    <property type="match status" value="1"/>
</dbReference>
<dbReference type="Pfam" id="PF02511">
    <property type="entry name" value="Thy1"/>
    <property type="match status" value="1"/>
</dbReference>
<dbReference type="InterPro" id="IPR036098">
    <property type="entry name" value="Thymidylate_synthase_ThyX_sf"/>
</dbReference>
<reference evidence="1" key="1">
    <citation type="submission" date="2024-06" db="EMBL/GenBank/DDBJ databases">
        <title>Intestivirid acquisition increases across infancy in a wild primate population.</title>
        <authorList>
            <person name="Schneider-Creas I.A."/>
            <person name="Moya I.L."/>
            <person name="Chiou K.L."/>
            <person name="Baniel A."/>
            <person name="Azanaw Haile A."/>
            <person name="Kebede F."/>
            <person name="Abebe B."/>
            <person name="Snyder-Mackler N."/>
            <person name="Varsani A."/>
        </authorList>
    </citation>
    <scope>NUCLEOTIDE SEQUENCE</scope>
    <source>
        <strain evidence="1">Int_RNL_2018_1178_PEE</strain>
    </source>
</reference>
<organism evidence="1">
    <name type="scientific">Geladintestivirus 6</name>
    <dbReference type="NCBI Taxonomy" id="3233138"/>
    <lineage>
        <taxon>Viruses</taxon>
        <taxon>Duplodnaviria</taxon>
        <taxon>Heunggongvirae</taxon>
        <taxon>Uroviricota</taxon>
        <taxon>Caudoviricetes</taxon>
        <taxon>Crassvirales</taxon>
    </lineage>
</organism>
<accession>A0AAU8MJI9</accession>
<dbReference type="SUPFAM" id="SSF69796">
    <property type="entry name" value="Thymidylate synthase-complementing protein Thy1"/>
    <property type="match status" value="1"/>
</dbReference>
<name>A0AAU8MJI9_9CAUD</name>
<dbReference type="PANTHER" id="PTHR34934:SF1">
    <property type="entry name" value="FLAVIN-DEPENDENT THYMIDYLATE SYNTHASE"/>
    <property type="match status" value="1"/>
</dbReference>